<comment type="caution">
    <text evidence="1">The sequence shown here is derived from an EMBL/GenBank/DDBJ whole genome shotgun (WGS) entry which is preliminary data.</text>
</comment>
<reference evidence="1 2" key="1">
    <citation type="journal article" date="2011" name="Genome Biol.">
        <title>Comparative genome sequence analysis underscores mycoparasitism as the ancestral life style of Trichoderma.</title>
        <authorList>
            <person name="Kubicek C.P."/>
            <person name="Herrera-Estrella A."/>
            <person name="Seidl-Seiboth V."/>
            <person name="Martinez D.A."/>
            <person name="Druzhinina I.S."/>
            <person name="Thon M."/>
            <person name="Zeilinger S."/>
            <person name="Casas-Flores S."/>
            <person name="Horwitz B.A."/>
            <person name="Mukherjee P.K."/>
            <person name="Mukherjee M."/>
            <person name="Kredics L."/>
            <person name="Alcaraz L.D."/>
            <person name="Aerts A."/>
            <person name="Antal Z."/>
            <person name="Atanasova L."/>
            <person name="Cervantes-Badillo M.G."/>
            <person name="Challacombe J."/>
            <person name="Chertkov O."/>
            <person name="McCluskey K."/>
            <person name="Coulpier F."/>
            <person name="Deshpande N."/>
            <person name="von Doehren H."/>
            <person name="Ebbole D.J."/>
            <person name="Esquivel-Naranjo E.U."/>
            <person name="Fekete E."/>
            <person name="Flipphi M."/>
            <person name="Glaser F."/>
            <person name="Gomez-Rodriguez E.Y."/>
            <person name="Gruber S."/>
            <person name="Han C."/>
            <person name="Henrissat B."/>
            <person name="Hermosa R."/>
            <person name="Hernandez-Onate M."/>
            <person name="Karaffa L."/>
            <person name="Kosti I."/>
            <person name="Le Crom S."/>
            <person name="Lindquist E."/>
            <person name="Lucas S."/>
            <person name="Luebeck M."/>
            <person name="Luebeck P.S."/>
            <person name="Margeot A."/>
            <person name="Metz B."/>
            <person name="Misra M."/>
            <person name="Nevalainen H."/>
            <person name="Omann M."/>
            <person name="Packer N."/>
            <person name="Perrone G."/>
            <person name="Uresti-Rivera E.E."/>
            <person name="Salamov A."/>
            <person name="Schmoll M."/>
            <person name="Seiboth B."/>
            <person name="Shapiro H."/>
            <person name="Sukno S."/>
            <person name="Tamayo-Ramos J.A."/>
            <person name="Tisch D."/>
            <person name="Wiest A."/>
            <person name="Wilkinson H.H."/>
            <person name="Zhang M."/>
            <person name="Coutinho P.M."/>
            <person name="Kenerley C.M."/>
            <person name="Monte E."/>
            <person name="Baker S.E."/>
            <person name="Grigoriev I.V."/>
        </authorList>
    </citation>
    <scope>NUCLEOTIDE SEQUENCE [LARGE SCALE GENOMIC DNA]</scope>
    <source>
        <strain evidence="2">ATCC 20476 / IMI 206040</strain>
    </source>
</reference>
<dbReference type="AlphaFoldDB" id="G9P4A2"/>
<keyword evidence="2" id="KW-1185">Reference proteome</keyword>
<accession>G9P4A2</accession>
<dbReference type="Proteomes" id="UP000005426">
    <property type="component" value="Unassembled WGS sequence"/>
</dbReference>
<dbReference type="EMBL" id="ABDG02000027">
    <property type="protein sequence ID" value="EHK41945.1"/>
    <property type="molecule type" value="Genomic_DNA"/>
</dbReference>
<dbReference type="HOGENOM" id="CLU_2705127_0_0_1"/>
<name>G9P4A2_HYPAI</name>
<gene>
    <name evidence="1" type="ORF">TRIATDRAFT_302289</name>
</gene>
<organism evidence="1 2">
    <name type="scientific">Hypocrea atroviridis (strain ATCC 20476 / IMI 206040)</name>
    <name type="common">Trichoderma atroviride</name>
    <dbReference type="NCBI Taxonomy" id="452589"/>
    <lineage>
        <taxon>Eukaryota</taxon>
        <taxon>Fungi</taxon>
        <taxon>Dikarya</taxon>
        <taxon>Ascomycota</taxon>
        <taxon>Pezizomycotina</taxon>
        <taxon>Sordariomycetes</taxon>
        <taxon>Hypocreomycetidae</taxon>
        <taxon>Hypocreales</taxon>
        <taxon>Hypocreaceae</taxon>
        <taxon>Trichoderma</taxon>
    </lineage>
</organism>
<evidence type="ECO:0000313" key="2">
    <source>
        <dbReference type="Proteomes" id="UP000005426"/>
    </source>
</evidence>
<protein>
    <submittedName>
        <fullName evidence="1">Uncharacterized protein</fullName>
    </submittedName>
</protein>
<evidence type="ECO:0000313" key="1">
    <source>
        <dbReference type="EMBL" id="EHK41945.1"/>
    </source>
</evidence>
<sequence length="73" mass="8259">MPFSFTPLSNFAGLFQIEYADQEQVSSGLTYKYDTIAFLAEQGHRYLSPATIGMPRRQRDNASVAKLLLNCRI</sequence>
<proteinExistence type="predicted"/>